<dbReference type="CDD" id="cd06219">
    <property type="entry name" value="DHOD_e_trans_like1"/>
    <property type="match status" value="1"/>
</dbReference>
<dbReference type="InterPro" id="IPR006004">
    <property type="entry name" value="SudA-like"/>
</dbReference>
<dbReference type="InterPro" id="IPR017938">
    <property type="entry name" value="Riboflavin_synthase-like_b-brl"/>
</dbReference>
<dbReference type="NCBIfam" id="NF009414">
    <property type="entry name" value="PRK12778.1"/>
    <property type="match status" value="1"/>
</dbReference>
<dbReference type="Gene3D" id="3.50.50.60">
    <property type="entry name" value="FAD/NAD(P)-binding domain"/>
    <property type="match status" value="2"/>
</dbReference>
<dbReference type="Pfam" id="PF14691">
    <property type="entry name" value="Fer4_20"/>
    <property type="match status" value="1"/>
</dbReference>
<dbReference type="Proteomes" id="UP000706891">
    <property type="component" value="Unassembled WGS sequence"/>
</dbReference>
<dbReference type="InterPro" id="IPR023753">
    <property type="entry name" value="FAD/NAD-binding_dom"/>
</dbReference>
<dbReference type="NCBIfam" id="TIGR01316">
    <property type="entry name" value="gltA"/>
    <property type="match status" value="1"/>
</dbReference>
<dbReference type="InterPro" id="IPR019480">
    <property type="entry name" value="Dihydroorotate_DH_Fe-S-bd"/>
</dbReference>
<comment type="caution">
    <text evidence="2">The sequence shown here is derived from an EMBL/GenBank/DDBJ whole genome shotgun (WGS) entry which is preliminary data.</text>
</comment>
<organism evidence="2 3">
    <name type="scientific">Marseilla massiliensis</name>
    <dbReference type="NCBI Taxonomy" id="1841864"/>
    <lineage>
        <taxon>Bacteria</taxon>
        <taxon>Pseudomonadati</taxon>
        <taxon>Bacteroidota</taxon>
        <taxon>Bacteroidia</taxon>
        <taxon>Bacteroidales</taxon>
        <taxon>Prevotellaceae</taxon>
        <taxon>Marseilla</taxon>
    </lineage>
</organism>
<dbReference type="InterPro" id="IPR039261">
    <property type="entry name" value="FNR_nucleotide-bd"/>
</dbReference>
<dbReference type="PRINTS" id="PR00419">
    <property type="entry name" value="ADXRDTASE"/>
</dbReference>
<dbReference type="GO" id="GO:0051536">
    <property type="term" value="F:iron-sulfur cluster binding"/>
    <property type="evidence" value="ECO:0007669"/>
    <property type="project" value="InterPro"/>
</dbReference>
<dbReference type="Gene3D" id="2.40.30.10">
    <property type="entry name" value="Translation factors"/>
    <property type="match status" value="1"/>
</dbReference>
<dbReference type="SUPFAM" id="SSF46548">
    <property type="entry name" value="alpha-helical ferredoxin"/>
    <property type="match status" value="1"/>
</dbReference>
<dbReference type="InterPro" id="IPR036188">
    <property type="entry name" value="FAD/NAD-bd_sf"/>
</dbReference>
<evidence type="ECO:0000313" key="2">
    <source>
        <dbReference type="EMBL" id="MBM6672855.1"/>
    </source>
</evidence>
<dbReference type="PANTHER" id="PTHR42783:SF3">
    <property type="entry name" value="GLUTAMATE SYNTHASE [NADPH] SMALL CHAIN-RELATED"/>
    <property type="match status" value="1"/>
</dbReference>
<keyword evidence="3" id="KW-1185">Reference proteome</keyword>
<dbReference type="InterPro" id="IPR028261">
    <property type="entry name" value="DPD_II"/>
</dbReference>
<dbReference type="GO" id="GO:0016491">
    <property type="term" value="F:oxidoreductase activity"/>
    <property type="evidence" value="ECO:0007669"/>
    <property type="project" value="InterPro"/>
</dbReference>
<protein>
    <submittedName>
        <fullName evidence="2">Bifunctional dihydroorotate dehydrogenase B NAD binding subunit/NADPH-dependent glutamate synthase</fullName>
    </submittedName>
</protein>
<accession>A0A938WTC3</accession>
<evidence type="ECO:0000313" key="3">
    <source>
        <dbReference type="Proteomes" id="UP000706891"/>
    </source>
</evidence>
<dbReference type="EMBL" id="JACJJG010000007">
    <property type="protein sequence ID" value="MBM6672855.1"/>
    <property type="molecule type" value="Genomic_DNA"/>
</dbReference>
<sequence length="790" mass="85763">MNKIIRKEQFSEKVFLFEVEAPLIAKSRKAGNFVIVRVGDNGERMPLTIADADVAKGTITIVVQEVGLSSIKLCSLNVGDYITDVVGPLGNPTHIENFGTVVCAGGGVGIAPMLPIVKALKAAGNRVLSVIAGRSKELVILEDEVRANSDETIIMTDDGSYGEKGVVTVGIERLINQEHVDKVFAIGPPVMMKFCCLLTKKYGIPTDVSLNTIMVDGTGMCGACRLTIGGKTKFVCIDGPEFDGALVDWDEMFKRMGTFKRAEQEEMEHFEEHLASVNAGHSNTGGSMAAEDLKMDVSPTDEPLELLIDRNADWRKALRQSMKPKERMSIPRVNMPELSPEYRITTRYEEVNKGLTKQMALIEAKRCLDCAKPTCMEGCPVNIDIPSFIKNIERGQFLAAAKVLKNTSALPAVCGRVCPQEKQCESRCIHLKMNEPAVAIGYLERFAADFERESGNMSVPSLAPSNGMKVAVVGSGPAGLSFAGDMAKRGYDVYVFEALHEIGGVLKYGIPEFRLPNKIVDVEIDNLRKMGVHFQTDCIIGKTISVDQLEQNGFKGIFIGSGAGLPNFMDIPGENLINVMSSNEYLTRVNLMDAANPTTDTPLNIGTKVLVVGGGNTAMDSCRTAKRLGADVTIVYRRSEAEMPARIEEVKHAKEEGVNFLCLHNPIEYVADESGAVKQAILQVMELGEPDESGRRRPVPVEGKTVTIDVDQVIVSIGVSPNPLVPKSVKDLELGRKNTIVVNEEMQSSRPEIFAGGDIVRGGATVILAMGDGRRAAANMDKQLQGINVR</sequence>
<dbReference type="InterPro" id="IPR017927">
    <property type="entry name" value="FAD-bd_FR_type"/>
</dbReference>
<name>A0A938WTC3_9BACT</name>
<dbReference type="Gene3D" id="1.10.1060.10">
    <property type="entry name" value="Alpha-helical ferredoxin"/>
    <property type="match status" value="1"/>
</dbReference>
<feature type="domain" description="FAD-binding FR-type" evidence="1">
    <location>
        <begin position="1"/>
        <end position="95"/>
    </location>
</feature>
<dbReference type="RefSeq" id="WP_205103374.1">
    <property type="nucleotide sequence ID" value="NZ_JACJJG010000007.1"/>
</dbReference>
<dbReference type="AlphaFoldDB" id="A0A938WTC3"/>
<reference evidence="2" key="1">
    <citation type="submission" date="2020-08" db="EMBL/GenBank/DDBJ databases">
        <authorList>
            <person name="Cejkova D."/>
            <person name="Kubasova T."/>
            <person name="Jahodarova E."/>
            <person name="Rychlik I."/>
        </authorList>
    </citation>
    <scope>NUCLEOTIDE SEQUENCE</scope>
    <source>
        <strain evidence="2">An824</strain>
    </source>
</reference>
<dbReference type="SUPFAM" id="SSF51971">
    <property type="entry name" value="Nucleotide-binding domain"/>
    <property type="match status" value="1"/>
</dbReference>
<proteinExistence type="predicted"/>
<evidence type="ECO:0000259" key="1">
    <source>
        <dbReference type="PROSITE" id="PS51384"/>
    </source>
</evidence>
<dbReference type="Gene3D" id="3.40.50.80">
    <property type="entry name" value="Nucleotide-binding domain of ferredoxin-NADP reductase (FNR) module"/>
    <property type="match status" value="1"/>
</dbReference>
<dbReference type="PANTHER" id="PTHR42783">
    <property type="entry name" value="GLUTAMATE SYNTHASE [NADPH] SMALL CHAIN"/>
    <property type="match status" value="1"/>
</dbReference>
<dbReference type="PROSITE" id="PS51384">
    <property type="entry name" value="FAD_FR"/>
    <property type="match status" value="1"/>
</dbReference>
<dbReference type="SUPFAM" id="SSF63380">
    <property type="entry name" value="Riboflavin synthase domain-like"/>
    <property type="match status" value="1"/>
</dbReference>
<dbReference type="InterPro" id="IPR009051">
    <property type="entry name" value="Helical_ferredxn"/>
</dbReference>
<dbReference type="Pfam" id="PF10418">
    <property type="entry name" value="DHODB_Fe-S_bind"/>
    <property type="match status" value="1"/>
</dbReference>
<dbReference type="SUPFAM" id="SSF52343">
    <property type="entry name" value="Ferredoxin reductase-like, C-terminal NADP-linked domain"/>
    <property type="match status" value="1"/>
</dbReference>
<dbReference type="Pfam" id="PF07992">
    <property type="entry name" value="Pyr_redox_2"/>
    <property type="match status" value="1"/>
</dbReference>
<gene>
    <name evidence="2" type="ORF">H6A34_03030</name>
</gene>
<dbReference type="NCBIfam" id="NF004862">
    <property type="entry name" value="PRK06222.1"/>
    <property type="match status" value="1"/>
</dbReference>
<reference evidence="2" key="2">
    <citation type="journal article" date="2021" name="Sci. Rep.">
        <title>The distribution of antibiotic resistance genes in chicken gut microbiota commensals.</title>
        <authorList>
            <person name="Juricova H."/>
            <person name="Matiasovicova J."/>
            <person name="Kubasova T."/>
            <person name="Cejkova D."/>
            <person name="Rychlik I."/>
        </authorList>
    </citation>
    <scope>NUCLEOTIDE SEQUENCE</scope>
    <source>
        <strain evidence="2">An824</strain>
    </source>
</reference>